<dbReference type="Proteomes" id="UP000178046">
    <property type="component" value="Unassembled WGS sequence"/>
</dbReference>
<sequence length="69" mass="8255">MNGSTITLPKKVFDNLIRANEYFEHAQNELEDYFLSCNKAFLMKTRKARREHKNGRFLDWQKVKSKYGV</sequence>
<comment type="caution">
    <text evidence="1">The sequence shown here is derived from an EMBL/GenBank/DDBJ whole genome shotgun (WGS) entry which is preliminary data.</text>
</comment>
<protein>
    <submittedName>
        <fullName evidence="1">Uncharacterized protein</fullName>
    </submittedName>
</protein>
<dbReference type="EMBL" id="MFIA01000034">
    <property type="protein sequence ID" value="OGF82013.1"/>
    <property type="molecule type" value="Genomic_DNA"/>
</dbReference>
<dbReference type="AlphaFoldDB" id="A0A1F5X2G0"/>
<gene>
    <name evidence="1" type="ORF">A2924_04380</name>
</gene>
<proteinExistence type="predicted"/>
<evidence type="ECO:0000313" key="1">
    <source>
        <dbReference type="EMBL" id="OGF82013.1"/>
    </source>
</evidence>
<reference evidence="1 2" key="1">
    <citation type="journal article" date="2016" name="Nat. Commun.">
        <title>Thousands of microbial genomes shed light on interconnected biogeochemical processes in an aquifer system.</title>
        <authorList>
            <person name="Anantharaman K."/>
            <person name="Brown C.T."/>
            <person name="Hug L.A."/>
            <person name="Sharon I."/>
            <person name="Castelle C.J."/>
            <person name="Probst A.J."/>
            <person name="Thomas B.C."/>
            <person name="Singh A."/>
            <person name="Wilkins M.J."/>
            <person name="Karaoz U."/>
            <person name="Brodie E.L."/>
            <person name="Williams K.H."/>
            <person name="Hubbard S.S."/>
            <person name="Banfield J.F."/>
        </authorList>
    </citation>
    <scope>NUCLEOTIDE SEQUENCE [LARGE SCALE GENOMIC DNA]</scope>
</reference>
<evidence type="ECO:0000313" key="2">
    <source>
        <dbReference type="Proteomes" id="UP000178046"/>
    </source>
</evidence>
<accession>A0A1F5X2G0</accession>
<name>A0A1F5X2G0_9BACT</name>
<organism evidence="1 2">
    <name type="scientific">Candidatus Giovannonibacteria bacterium RIFCSPLOWO2_01_FULL_44_16</name>
    <dbReference type="NCBI Taxonomy" id="1798348"/>
    <lineage>
        <taxon>Bacteria</taxon>
        <taxon>Candidatus Giovannoniibacteriota</taxon>
    </lineage>
</organism>